<evidence type="ECO:0000256" key="2">
    <source>
        <dbReference type="PROSITE-ProRule" id="PRU00335"/>
    </source>
</evidence>
<comment type="caution">
    <text evidence="4">The sequence shown here is derived from an EMBL/GenBank/DDBJ whole genome shotgun (WGS) entry which is preliminary data.</text>
</comment>
<reference evidence="4" key="1">
    <citation type="submission" date="2023-02" db="EMBL/GenBank/DDBJ databases">
        <title>Genome of Flavobacteriaceae gen. nov. sp. strain F89.</title>
        <authorList>
            <person name="Wang Y."/>
        </authorList>
    </citation>
    <scope>NUCLEOTIDE SEQUENCE</scope>
    <source>
        <strain evidence="4">F89</strain>
    </source>
</reference>
<feature type="domain" description="HTH tetR-type" evidence="3">
    <location>
        <begin position="9"/>
        <end position="69"/>
    </location>
</feature>
<protein>
    <submittedName>
        <fullName evidence="4">TetR/AcrR family transcriptional regulator</fullName>
    </submittedName>
</protein>
<evidence type="ECO:0000256" key="1">
    <source>
        <dbReference type="ARBA" id="ARBA00023125"/>
    </source>
</evidence>
<dbReference type="PROSITE" id="PS50977">
    <property type="entry name" value="HTH_TETR_2"/>
    <property type="match status" value="1"/>
</dbReference>
<dbReference type="SUPFAM" id="SSF46689">
    <property type="entry name" value="Homeodomain-like"/>
    <property type="match status" value="1"/>
</dbReference>
<dbReference type="PANTHER" id="PTHR43479:SF11">
    <property type="entry name" value="ACREF_ENVCD OPERON REPRESSOR-RELATED"/>
    <property type="match status" value="1"/>
</dbReference>
<organism evidence="4 5">
    <name type="scientific">Cerina litoralis</name>
    <dbReference type="NCBI Taxonomy" id="2874477"/>
    <lineage>
        <taxon>Bacteria</taxon>
        <taxon>Pseudomonadati</taxon>
        <taxon>Bacteroidota</taxon>
        <taxon>Flavobacteriia</taxon>
        <taxon>Flavobacteriales</taxon>
        <taxon>Flavobacteriaceae</taxon>
        <taxon>Cerina</taxon>
    </lineage>
</organism>
<dbReference type="EMBL" id="JAIRBC010000002">
    <property type="protein sequence ID" value="MCG2459493.1"/>
    <property type="molecule type" value="Genomic_DNA"/>
</dbReference>
<dbReference type="AlphaFoldDB" id="A0AAE3JPT8"/>
<dbReference type="InterPro" id="IPR009057">
    <property type="entry name" value="Homeodomain-like_sf"/>
</dbReference>
<dbReference type="Pfam" id="PF00440">
    <property type="entry name" value="TetR_N"/>
    <property type="match status" value="1"/>
</dbReference>
<keyword evidence="1 2" id="KW-0238">DNA-binding</keyword>
<keyword evidence="5" id="KW-1185">Reference proteome</keyword>
<feature type="DNA-binding region" description="H-T-H motif" evidence="2">
    <location>
        <begin position="32"/>
        <end position="51"/>
    </location>
</feature>
<dbReference type="RefSeq" id="WP_317900638.1">
    <property type="nucleotide sequence ID" value="NZ_JAIRBC010000002.1"/>
</dbReference>
<accession>A0AAE3JPT8</accession>
<dbReference type="PANTHER" id="PTHR43479">
    <property type="entry name" value="ACREF/ENVCD OPERON REPRESSOR-RELATED"/>
    <property type="match status" value="1"/>
</dbReference>
<sequence length="198" mass="23073">MEIKTKKRSKSYVAIMDAGKALFWKHGIGRVTVEEICEVAGVSKMTFYRNFGNKIEVAEKVLVKWYEEATADYRKIMDSPMPFYKKIHLIVQLEHDWSQDLSKEFINDIYGKSDPALKNILEEFQQASMLAFREDLRSAQEKGEIRKDLKLDFVIYMLNGLNEKMSDKNLVEMYDSPQELAVELANFIFYGIMPTTDQ</sequence>
<dbReference type="Proteomes" id="UP001200642">
    <property type="component" value="Unassembled WGS sequence"/>
</dbReference>
<proteinExistence type="predicted"/>
<dbReference type="Gene3D" id="1.10.357.10">
    <property type="entry name" value="Tetracycline Repressor, domain 2"/>
    <property type="match status" value="1"/>
</dbReference>
<evidence type="ECO:0000259" key="3">
    <source>
        <dbReference type="PROSITE" id="PS50977"/>
    </source>
</evidence>
<dbReference type="InterPro" id="IPR050624">
    <property type="entry name" value="HTH-type_Tx_Regulator"/>
</dbReference>
<dbReference type="InterPro" id="IPR001647">
    <property type="entry name" value="HTH_TetR"/>
</dbReference>
<dbReference type="InterPro" id="IPR036271">
    <property type="entry name" value="Tet_transcr_reg_TetR-rel_C_sf"/>
</dbReference>
<gene>
    <name evidence="4" type="ORF">K8352_01885</name>
</gene>
<dbReference type="PRINTS" id="PR00455">
    <property type="entry name" value="HTHTETR"/>
</dbReference>
<name>A0AAE3JPT8_9FLAO</name>
<dbReference type="GO" id="GO:0003677">
    <property type="term" value="F:DNA binding"/>
    <property type="evidence" value="ECO:0007669"/>
    <property type="project" value="UniProtKB-UniRule"/>
</dbReference>
<dbReference type="SUPFAM" id="SSF48498">
    <property type="entry name" value="Tetracyclin repressor-like, C-terminal domain"/>
    <property type="match status" value="1"/>
</dbReference>
<evidence type="ECO:0000313" key="4">
    <source>
        <dbReference type="EMBL" id="MCG2459493.1"/>
    </source>
</evidence>
<evidence type="ECO:0000313" key="5">
    <source>
        <dbReference type="Proteomes" id="UP001200642"/>
    </source>
</evidence>